<evidence type="ECO:0000313" key="3">
    <source>
        <dbReference type="EMBL" id="MCQ4166033.1"/>
    </source>
</evidence>
<dbReference type="Pfam" id="PF25472">
    <property type="entry name" value="DUF7902"/>
    <property type="match status" value="1"/>
</dbReference>
<dbReference type="RefSeq" id="WP_255915225.1">
    <property type="nucleotide sequence ID" value="NZ_JANFQO010000014.1"/>
</dbReference>
<dbReference type="InterPro" id="IPR057224">
    <property type="entry name" value="DUF7902"/>
</dbReference>
<dbReference type="InterPro" id="IPR020958">
    <property type="entry name" value="DUF3686"/>
</dbReference>
<evidence type="ECO:0000259" key="2">
    <source>
        <dbReference type="SMART" id="SM00382"/>
    </source>
</evidence>
<gene>
    <name evidence="3" type="ORF">NM961_15025</name>
</gene>
<evidence type="ECO:0000313" key="4">
    <source>
        <dbReference type="Proteomes" id="UP001165498"/>
    </source>
</evidence>
<dbReference type="InterPro" id="IPR003593">
    <property type="entry name" value="AAA+_ATPase"/>
</dbReference>
<feature type="domain" description="AAA+ ATPase" evidence="2">
    <location>
        <begin position="1250"/>
        <end position="1399"/>
    </location>
</feature>
<dbReference type="Pfam" id="PF12458">
    <property type="entry name" value="DUF3686"/>
    <property type="match status" value="1"/>
</dbReference>
<dbReference type="SUPFAM" id="SSF52540">
    <property type="entry name" value="P-loop containing nucleoside triphosphate hydrolases"/>
    <property type="match status" value="1"/>
</dbReference>
<dbReference type="Gene3D" id="3.40.50.300">
    <property type="entry name" value="P-loop containing nucleotide triphosphate hydrolases"/>
    <property type="match status" value="1"/>
</dbReference>
<dbReference type="InterPro" id="IPR003959">
    <property type="entry name" value="ATPase_AAA_core"/>
</dbReference>
<evidence type="ECO:0000256" key="1">
    <source>
        <dbReference type="SAM" id="Coils"/>
    </source>
</evidence>
<keyword evidence="4" id="KW-1185">Reference proteome</keyword>
<dbReference type="Proteomes" id="UP001165498">
    <property type="component" value="Unassembled WGS sequence"/>
</dbReference>
<proteinExistence type="predicted"/>
<dbReference type="Pfam" id="PF00004">
    <property type="entry name" value="AAA"/>
    <property type="match status" value="1"/>
</dbReference>
<accession>A0ABT1QUS2</accession>
<keyword evidence="1" id="KW-0175">Coiled coil</keyword>
<protein>
    <submittedName>
        <fullName evidence="3">DNA repair ATPase</fullName>
    </submittedName>
</protein>
<dbReference type="InterPro" id="IPR027417">
    <property type="entry name" value="P-loop_NTPase"/>
</dbReference>
<name>A0ABT1QUS2_9GAMM</name>
<organism evidence="3 4">
    <name type="scientific">Tahibacter harae</name>
    <dbReference type="NCBI Taxonomy" id="2963937"/>
    <lineage>
        <taxon>Bacteria</taxon>
        <taxon>Pseudomonadati</taxon>
        <taxon>Pseudomonadota</taxon>
        <taxon>Gammaproteobacteria</taxon>
        <taxon>Lysobacterales</taxon>
        <taxon>Rhodanobacteraceae</taxon>
        <taxon>Tahibacter</taxon>
    </lineage>
</organism>
<sequence>MSDSATFELLRKRLVAAAETLHGKAEALNARRVEAFGRVESRLAARLAARTENNCVARDIVRVGEVLLFGYNVFIGLKKETAVGDVFCLYRLDEGAEGQELVPLPLEGSFLADARFAADFRELFTYYRATTLDQLRVLDERLLLVFRTGSQAGDKRVFRFAIERDGKVSYIDNRGDREHVLPPSHDFEWTPVTREQYVLGRHPHINVLDSVFVETVAGDLTIKVENNTETGLGIYSEPVEDRNQSLADAEVAYADLRSLILLRVKPYREDTTRYLVFNKRLKSVVRIDEIGASCLQLPEDHGLVFPGGYYLESGDFKRFAELGHDFSGYRIKRHLRAPSGEDMLYVFYEPVGGSYALLSYNLIERSMSQPLLGNGYARFADGRVLLITPEAPDQASRLHTMQLWRTPFAFEEYASAQPRVAGLLGRLGNATVVRALAELRELRRLAEDTGSRGAYERLLRVAARCSDAYPWLGEAEVGDIGSEVATLARSGREALNAYEKLERAQNEAAQLVAAAGKTVAELLSRVASLLWQKPDDFTDAIRQLKRKRGELTVMGEQPHVDGAAIAALDARLREELERIGARALKFFADPAAFATLRQGLADSAAAVNDARTTAALAPVAEKLDALAESLDGLSELIAGFEQSDAQQRAALLGETSQLYAEVNRIRAALRARRETLLVQEQGLEFGAQLTVLEQSVLNLLGRCDTPESADAGLAQVLSQIEQLEARFGEQPDFLVELTSRRESALEAFAARREQIAGQRDKRAQALKEAIGRVLDGVPRRVAKIGVAEELHAFFAGDTLIERAQRQLEELRGIGQAVAADELAGRLRALKEAGLRDLRDRNELGTSGAALALGRHRFSIERGTLDLALLHDSDGLALQLTGTDYRRRVQDARAENYRSVWGQPLPNETAQIYRAEFLAALLWRRIEAGDAALRDALRAADAQVLIDAVAAEAQRRPSEDYQRGVHDVDAAAILRELARLSVAAGELRQPAAARVLAQAWYAAQREQAQAALRAHAAGLHWFLQREEAVPLPASWLSGLQSCAQQLGFAASEAQAQTAARHLVASLGGERAQFAAHSAALDLAARAGSELPRSALAALQSELSAAERLDLARQWCARLAPEQPDVALEAGAILAFADLPRERINAELAVDVSGLRGAHARLRDGVLRLDLPEFLSRLAAHAENGERAWHDFARLRHGLVEDERRRLGLDRFLAKPMAGFVRNRLIDEVYLPLIGNNLAKQIGSVGDARSDRSGLLLLISPPGYGKTTLMEYIADRLGMIFVRVNGPTLGHEVNSLDPASVSQRGAAEELVKLNLGLAMGVNVMLYLDDIQHLSAEFLQKFISLADGTRRIDAVIDGEARTLDLRGKRFALVMAGNPYTESGEVFRIPDMLANRADVYNLGDVLSGREALFADSYIENALTANPLSAPLAERPRTEIQAVLRAARGGEEEIPAELPGGLEMLELVRRMVGVRDVLMRVNAAYVASAAQDDAYRSEPPFKLQGSYRNMVKLAAQLSPLLTPAELDSLIRDHYRGEAQTLGARAEENLLKLSQLIGAPDAAEQARWNELVENFRRLAKQGGKDADGATRMAQTLAEIAVQLEKQGAHSQGLGDALGALEALRSLADIQTSLQREPRLEMPPALNETLARMAKAYEETLLPLVSALHHKMTLDHDMWEQVRTVRTSLDMLVKRLGKS</sequence>
<reference evidence="3" key="1">
    <citation type="submission" date="2022-07" db="EMBL/GenBank/DDBJ databases">
        <title>Tahibacter sp., a new gammaproteobacterium isolated from the silt sample collected at pig farm.</title>
        <authorList>
            <person name="Chen H."/>
        </authorList>
    </citation>
    <scope>NUCLEOTIDE SEQUENCE</scope>
    <source>
        <strain evidence="3">P2K</strain>
    </source>
</reference>
<dbReference type="SMART" id="SM00382">
    <property type="entry name" value="AAA"/>
    <property type="match status" value="1"/>
</dbReference>
<comment type="caution">
    <text evidence="3">The sequence shown here is derived from an EMBL/GenBank/DDBJ whole genome shotgun (WGS) entry which is preliminary data.</text>
</comment>
<feature type="coiled-coil region" evidence="1">
    <location>
        <begin position="487"/>
        <end position="514"/>
    </location>
</feature>
<dbReference type="EMBL" id="JANFQO010000014">
    <property type="protein sequence ID" value="MCQ4166033.1"/>
    <property type="molecule type" value="Genomic_DNA"/>
</dbReference>